<evidence type="ECO:0000256" key="1">
    <source>
        <dbReference type="SAM" id="MobiDB-lite"/>
    </source>
</evidence>
<dbReference type="Proteomes" id="UP000692954">
    <property type="component" value="Unassembled WGS sequence"/>
</dbReference>
<name>A0A8S1RAI5_9CILI</name>
<feature type="signal peptide" evidence="2">
    <location>
        <begin position="1"/>
        <end position="16"/>
    </location>
</feature>
<gene>
    <name evidence="3" type="ORF">PSON_ATCC_30995.1.T1590001</name>
</gene>
<feature type="region of interest" description="Disordered" evidence="1">
    <location>
        <begin position="366"/>
        <end position="456"/>
    </location>
</feature>
<feature type="compositionally biased region" description="Low complexity" evidence="1">
    <location>
        <begin position="367"/>
        <end position="393"/>
    </location>
</feature>
<feature type="compositionally biased region" description="Low complexity" evidence="1">
    <location>
        <begin position="409"/>
        <end position="436"/>
    </location>
</feature>
<evidence type="ECO:0000256" key="2">
    <source>
        <dbReference type="SAM" id="SignalP"/>
    </source>
</evidence>
<accession>A0A8S1RAI5</accession>
<keyword evidence="2" id="KW-0732">Signal</keyword>
<feature type="compositionally biased region" description="Polar residues" evidence="1">
    <location>
        <begin position="394"/>
        <end position="408"/>
    </location>
</feature>
<feature type="compositionally biased region" description="Polar residues" evidence="1">
    <location>
        <begin position="437"/>
        <end position="456"/>
    </location>
</feature>
<organism evidence="3 4">
    <name type="scientific">Paramecium sonneborni</name>
    <dbReference type="NCBI Taxonomy" id="65129"/>
    <lineage>
        <taxon>Eukaryota</taxon>
        <taxon>Sar</taxon>
        <taxon>Alveolata</taxon>
        <taxon>Ciliophora</taxon>
        <taxon>Intramacronucleata</taxon>
        <taxon>Oligohymenophorea</taxon>
        <taxon>Peniculida</taxon>
        <taxon>Parameciidae</taxon>
        <taxon>Paramecium</taxon>
    </lineage>
</organism>
<comment type="caution">
    <text evidence="3">The sequence shown here is derived from an EMBL/GenBank/DDBJ whole genome shotgun (WGS) entry which is preliminary data.</text>
</comment>
<proteinExistence type="predicted"/>
<sequence length="503" mass="56634">MKSILFVLVMLMIVVGERLSINDPKCYKYFQKFGTANNPDGTGASLAAFTGDVQFVNQADVKVTLRYSDEKLFNDPMYFGLVQEDGNPEENTCLDLKLWKFSSNQYSNPIQITDLPITSSNNSQRKWRFYHFTIPQTDIKKRLQETSNSDQFIYKGYFAIGYYAAIVDQLQYTFYFEFSVTIEKETGVGIDTAFKPFTSFSTFQCMIDQPCIATADTSLKWCSDSSCSIPLTTAPDLHLNDQFVLQQVITRSGMTGYYLVETEVWYTGNGLYKKAKPINMNNATKGQVIIQLRAEIVWQAVTIRVTSVLSTFYAGGRRLLIQTQYDPVTGETNQIECIKAEGKNTCATCEEECQINNFAKEGCPKCSSIQTQNSSNSSTQTENQSNQINQTENPSSQTENQSTSENPATQNENQTTQTQNSSTQTQGQPTQTQNSTIHTQNSSNQTENQPTQTQDSTIYTQNSSNQTENQSNQTQNQQNQTENSSFSLWVAFDFLALTFLCVV</sequence>
<dbReference type="AlphaFoldDB" id="A0A8S1RAI5"/>
<protein>
    <submittedName>
        <fullName evidence="3">Uncharacterized protein</fullName>
    </submittedName>
</protein>
<reference evidence="3" key="1">
    <citation type="submission" date="2021-01" db="EMBL/GenBank/DDBJ databases">
        <authorList>
            <consortium name="Genoscope - CEA"/>
            <person name="William W."/>
        </authorList>
    </citation>
    <scope>NUCLEOTIDE SEQUENCE</scope>
</reference>
<keyword evidence="4" id="KW-1185">Reference proteome</keyword>
<feature type="region of interest" description="Disordered" evidence="1">
    <location>
        <begin position="461"/>
        <end position="480"/>
    </location>
</feature>
<evidence type="ECO:0000313" key="4">
    <source>
        <dbReference type="Proteomes" id="UP000692954"/>
    </source>
</evidence>
<evidence type="ECO:0000313" key="3">
    <source>
        <dbReference type="EMBL" id="CAD8125406.1"/>
    </source>
</evidence>
<feature type="chain" id="PRO_5035727052" evidence="2">
    <location>
        <begin position="17"/>
        <end position="503"/>
    </location>
</feature>
<dbReference type="EMBL" id="CAJJDN010000159">
    <property type="protein sequence ID" value="CAD8125406.1"/>
    <property type="molecule type" value="Genomic_DNA"/>
</dbReference>